<feature type="region of interest" description="Disordered" evidence="1">
    <location>
        <begin position="22"/>
        <end position="69"/>
    </location>
</feature>
<feature type="region of interest" description="Disordered" evidence="1">
    <location>
        <begin position="97"/>
        <end position="133"/>
    </location>
</feature>
<keyword evidence="3" id="KW-1185">Reference proteome</keyword>
<dbReference type="AlphaFoldDB" id="A0A8U0HSZ0"/>
<feature type="compositionally biased region" description="Acidic residues" evidence="1">
    <location>
        <begin position="111"/>
        <end position="133"/>
    </location>
</feature>
<dbReference type="Proteomes" id="UP000830729">
    <property type="component" value="Chromosome"/>
</dbReference>
<feature type="compositionally biased region" description="Polar residues" evidence="1">
    <location>
        <begin position="46"/>
        <end position="57"/>
    </location>
</feature>
<evidence type="ECO:0000313" key="2">
    <source>
        <dbReference type="EMBL" id="UPV73997.1"/>
    </source>
</evidence>
<dbReference type="KEGG" id="halx:M0R89_15845"/>
<organism evidence="2 3">
    <name type="scientific">Halorussus limi</name>
    <dbReference type="NCBI Taxonomy" id="2938695"/>
    <lineage>
        <taxon>Archaea</taxon>
        <taxon>Methanobacteriati</taxon>
        <taxon>Methanobacteriota</taxon>
        <taxon>Stenosarchaea group</taxon>
        <taxon>Halobacteria</taxon>
        <taxon>Halobacteriales</taxon>
        <taxon>Haladaptataceae</taxon>
        <taxon>Halorussus</taxon>
    </lineage>
</organism>
<dbReference type="GeneID" id="72186702"/>
<dbReference type="EMBL" id="CP096659">
    <property type="protein sequence ID" value="UPV73997.1"/>
    <property type="molecule type" value="Genomic_DNA"/>
</dbReference>
<gene>
    <name evidence="2" type="ORF">M0R89_15845</name>
</gene>
<accession>A0A8U0HSZ0</accession>
<sequence length="133" mass="14402">MKRRRFLTVCSTVLTTVGVTGCTGSDESSDSTEKTTASTTTETSNRKSITTGVTTRVDNYDDEDGDDHNIKIYNRDGEVVETLSDEKSDEVQDKIIEKAHGNDDYGSGGESDCDDYNVDGDCDGSDGVDGDEY</sequence>
<dbReference type="RefSeq" id="WP_248650047.1">
    <property type="nucleotide sequence ID" value="NZ_CP096659.1"/>
</dbReference>
<proteinExistence type="predicted"/>
<name>A0A8U0HSZ0_9EURY</name>
<dbReference type="PROSITE" id="PS51257">
    <property type="entry name" value="PROKAR_LIPOPROTEIN"/>
    <property type="match status" value="1"/>
</dbReference>
<evidence type="ECO:0000313" key="3">
    <source>
        <dbReference type="Proteomes" id="UP000830729"/>
    </source>
</evidence>
<evidence type="ECO:0000256" key="1">
    <source>
        <dbReference type="SAM" id="MobiDB-lite"/>
    </source>
</evidence>
<protein>
    <submittedName>
        <fullName evidence="2">Uncharacterized protein</fullName>
    </submittedName>
</protein>
<reference evidence="2 3" key="1">
    <citation type="submission" date="2022-04" db="EMBL/GenBank/DDBJ databases">
        <title>Diverse halophilic archaea isolated from saline environments.</title>
        <authorList>
            <person name="Cui H.-L."/>
        </authorList>
    </citation>
    <scope>NUCLEOTIDE SEQUENCE [LARGE SCALE GENOMIC DNA]</scope>
    <source>
        <strain evidence="2 3">XZYJT49</strain>
    </source>
</reference>
<feature type="compositionally biased region" description="Low complexity" evidence="1">
    <location>
        <begin position="34"/>
        <end position="43"/>
    </location>
</feature>